<keyword evidence="4" id="KW-1185">Reference proteome</keyword>
<gene>
    <name evidence="3" type="ORF">QR680_006081</name>
</gene>
<sequence>MKRNVMSMRFWLLLSLLICYAVANSSPDSLSRKRVKHRNVNYNNPLTIGLICGIVAYWAVAVPTLIVLYLKCCDPRKIRDIDMNNRYSHRFGLTILETSEEVGDAMQEVPEETSPKFEATMQRMRQAVAVAGYRKTSTFAEVPSPSDKRLVMVVSHYLK</sequence>
<accession>A0AA39HUB0</accession>
<keyword evidence="1" id="KW-0472">Membrane</keyword>
<reference evidence="3" key="1">
    <citation type="submission" date="2023-06" db="EMBL/GenBank/DDBJ databases">
        <title>Genomic analysis of the entomopathogenic nematode Steinernema hermaphroditum.</title>
        <authorList>
            <person name="Schwarz E.M."/>
            <person name="Heppert J.K."/>
            <person name="Baniya A."/>
            <person name="Schwartz H.T."/>
            <person name="Tan C.-H."/>
            <person name="Antoshechkin I."/>
            <person name="Sternberg P.W."/>
            <person name="Goodrich-Blair H."/>
            <person name="Dillman A.R."/>
        </authorList>
    </citation>
    <scope>NUCLEOTIDE SEQUENCE</scope>
    <source>
        <strain evidence="3">PS9179</strain>
        <tissue evidence="3">Whole animal</tissue>
    </source>
</reference>
<organism evidence="3 4">
    <name type="scientific">Steinernema hermaphroditum</name>
    <dbReference type="NCBI Taxonomy" id="289476"/>
    <lineage>
        <taxon>Eukaryota</taxon>
        <taxon>Metazoa</taxon>
        <taxon>Ecdysozoa</taxon>
        <taxon>Nematoda</taxon>
        <taxon>Chromadorea</taxon>
        <taxon>Rhabditida</taxon>
        <taxon>Tylenchina</taxon>
        <taxon>Panagrolaimomorpha</taxon>
        <taxon>Strongyloidoidea</taxon>
        <taxon>Steinernematidae</taxon>
        <taxon>Steinernema</taxon>
    </lineage>
</organism>
<name>A0AA39HUB0_9BILA</name>
<dbReference type="AlphaFoldDB" id="A0AA39HUB0"/>
<keyword evidence="2" id="KW-0732">Signal</keyword>
<feature type="signal peptide" evidence="2">
    <location>
        <begin position="1"/>
        <end position="23"/>
    </location>
</feature>
<evidence type="ECO:0000313" key="4">
    <source>
        <dbReference type="Proteomes" id="UP001175271"/>
    </source>
</evidence>
<comment type="caution">
    <text evidence="3">The sequence shown here is derived from an EMBL/GenBank/DDBJ whole genome shotgun (WGS) entry which is preliminary data.</text>
</comment>
<proteinExistence type="predicted"/>
<protein>
    <submittedName>
        <fullName evidence="3">Uncharacterized protein</fullName>
    </submittedName>
</protein>
<keyword evidence="1" id="KW-0812">Transmembrane</keyword>
<evidence type="ECO:0000256" key="1">
    <source>
        <dbReference type="SAM" id="Phobius"/>
    </source>
</evidence>
<evidence type="ECO:0000256" key="2">
    <source>
        <dbReference type="SAM" id="SignalP"/>
    </source>
</evidence>
<feature type="transmembrane region" description="Helical" evidence="1">
    <location>
        <begin position="47"/>
        <end position="70"/>
    </location>
</feature>
<dbReference type="Proteomes" id="UP001175271">
    <property type="component" value="Unassembled WGS sequence"/>
</dbReference>
<feature type="chain" id="PRO_5041362899" evidence="2">
    <location>
        <begin position="24"/>
        <end position="159"/>
    </location>
</feature>
<keyword evidence="1" id="KW-1133">Transmembrane helix</keyword>
<dbReference type="EMBL" id="JAUCMV010000003">
    <property type="protein sequence ID" value="KAK0412191.1"/>
    <property type="molecule type" value="Genomic_DNA"/>
</dbReference>
<evidence type="ECO:0000313" key="3">
    <source>
        <dbReference type="EMBL" id="KAK0412191.1"/>
    </source>
</evidence>